<protein>
    <submittedName>
        <fullName evidence="1">Uncharacterized protein</fullName>
    </submittedName>
</protein>
<dbReference type="EMBL" id="BART01030813">
    <property type="protein sequence ID" value="GAH07562.1"/>
    <property type="molecule type" value="Genomic_DNA"/>
</dbReference>
<reference evidence="1" key="1">
    <citation type="journal article" date="2014" name="Front. Microbiol.">
        <title>High frequency of phylogenetically diverse reductive dehalogenase-homologous genes in deep subseafloor sedimentary metagenomes.</title>
        <authorList>
            <person name="Kawai M."/>
            <person name="Futagami T."/>
            <person name="Toyoda A."/>
            <person name="Takaki Y."/>
            <person name="Nishi S."/>
            <person name="Hori S."/>
            <person name="Arai W."/>
            <person name="Tsubouchi T."/>
            <person name="Morono Y."/>
            <person name="Uchiyama I."/>
            <person name="Ito T."/>
            <person name="Fujiyama A."/>
            <person name="Inagaki F."/>
            <person name="Takami H."/>
        </authorList>
    </citation>
    <scope>NUCLEOTIDE SEQUENCE</scope>
    <source>
        <strain evidence="1">Expedition CK06-06</strain>
    </source>
</reference>
<accession>X1CIS2</accession>
<evidence type="ECO:0000313" key="1">
    <source>
        <dbReference type="EMBL" id="GAH07562.1"/>
    </source>
</evidence>
<feature type="non-terminal residue" evidence="1">
    <location>
        <position position="1"/>
    </location>
</feature>
<dbReference type="AlphaFoldDB" id="X1CIS2"/>
<name>X1CIS2_9ZZZZ</name>
<proteinExistence type="predicted"/>
<organism evidence="1">
    <name type="scientific">marine sediment metagenome</name>
    <dbReference type="NCBI Taxonomy" id="412755"/>
    <lineage>
        <taxon>unclassified sequences</taxon>
        <taxon>metagenomes</taxon>
        <taxon>ecological metagenomes</taxon>
    </lineage>
</organism>
<comment type="caution">
    <text evidence="1">The sequence shown here is derived from an EMBL/GenBank/DDBJ whole genome shotgun (WGS) entry which is preliminary data.</text>
</comment>
<sequence length="46" mass="5005">TLQPQTTKLDKTAWRNFKRSAQATLGKGGAHIRLASRSGNVKLLAI</sequence>
<gene>
    <name evidence="1" type="ORF">S01H4_53677</name>
</gene>